<organism evidence="1 2">
    <name type="scientific">Hevea brasiliensis</name>
    <name type="common">Para rubber tree</name>
    <name type="synonym">Siphonia brasiliensis</name>
    <dbReference type="NCBI Taxonomy" id="3981"/>
    <lineage>
        <taxon>Eukaryota</taxon>
        <taxon>Viridiplantae</taxon>
        <taxon>Streptophyta</taxon>
        <taxon>Embryophyta</taxon>
        <taxon>Tracheophyta</taxon>
        <taxon>Spermatophyta</taxon>
        <taxon>Magnoliopsida</taxon>
        <taxon>eudicotyledons</taxon>
        <taxon>Gunneridae</taxon>
        <taxon>Pentapetalae</taxon>
        <taxon>rosids</taxon>
        <taxon>fabids</taxon>
        <taxon>Malpighiales</taxon>
        <taxon>Euphorbiaceae</taxon>
        <taxon>Crotonoideae</taxon>
        <taxon>Micrandreae</taxon>
        <taxon>Hevea</taxon>
    </lineage>
</organism>
<reference evidence="1 2" key="1">
    <citation type="journal article" date="2020" name="Mol. Plant">
        <title>The Chromosome-Based Rubber Tree Genome Provides New Insights into Spurge Genome Evolution and Rubber Biosynthesis.</title>
        <authorList>
            <person name="Liu J."/>
            <person name="Shi C."/>
            <person name="Shi C.C."/>
            <person name="Li W."/>
            <person name="Zhang Q.J."/>
            <person name="Zhang Y."/>
            <person name="Li K."/>
            <person name="Lu H.F."/>
            <person name="Shi C."/>
            <person name="Zhu S.T."/>
            <person name="Xiao Z.Y."/>
            <person name="Nan H."/>
            <person name="Yue Y."/>
            <person name="Zhu X.G."/>
            <person name="Wu Y."/>
            <person name="Hong X.N."/>
            <person name="Fan G.Y."/>
            <person name="Tong Y."/>
            <person name="Zhang D."/>
            <person name="Mao C.L."/>
            <person name="Liu Y.L."/>
            <person name="Hao S.J."/>
            <person name="Liu W.Q."/>
            <person name="Lv M.Q."/>
            <person name="Zhang H.B."/>
            <person name="Liu Y."/>
            <person name="Hu-Tang G.R."/>
            <person name="Wang J.P."/>
            <person name="Wang J.H."/>
            <person name="Sun Y.H."/>
            <person name="Ni S.B."/>
            <person name="Chen W.B."/>
            <person name="Zhang X.C."/>
            <person name="Jiao Y.N."/>
            <person name="Eichler E.E."/>
            <person name="Li G.H."/>
            <person name="Liu X."/>
            <person name="Gao L.Z."/>
        </authorList>
    </citation>
    <scope>NUCLEOTIDE SEQUENCE [LARGE SCALE GENOMIC DNA]</scope>
    <source>
        <strain evidence="2">cv. GT1</strain>
        <tissue evidence="1">Leaf</tissue>
    </source>
</reference>
<evidence type="ECO:0000313" key="1">
    <source>
        <dbReference type="EMBL" id="KAF2285347.1"/>
    </source>
</evidence>
<protein>
    <recommendedName>
        <fullName evidence="3">Serine-threonine/tyrosine-protein kinase catalytic domain-containing protein</fullName>
    </recommendedName>
</protein>
<dbReference type="Gene3D" id="1.10.510.10">
    <property type="entry name" value="Transferase(Phosphotransferase) domain 1"/>
    <property type="match status" value="1"/>
</dbReference>
<dbReference type="AlphaFoldDB" id="A0A6A6K978"/>
<sequence>MLAKQGQAHTMSAVAGSFGYIAQNTSLAEWAWRRNLEGKPIVDCLDEGIKESCYLDEMTTVFKLGLICTSTAPSTRPSMKDVLQILRRISPRNYGEKLGSEFDVTPLLGNPTYLSSYRRSNREYQMMNTILA</sequence>
<dbReference type="Proteomes" id="UP000467840">
    <property type="component" value="Chromosome 3"/>
</dbReference>
<dbReference type="EMBL" id="JAAGAX010000017">
    <property type="protein sequence ID" value="KAF2285347.1"/>
    <property type="molecule type" value="Genomic_DNA"/>
</dbReference>
<evidence type="ECO:0008006" key="3">
    <source>
        <dbReference type="Google" id="ProtNLM"/>
    </source>
</evidence>
<comment type="caution">
    <text evidence="1">The sequence shown here is derived from an EMBL/GenBank/DDBJ whole genome shotgun (WGS) entry which is preliminary data.</text>
</comment>
<proteinExistence type="predicted"/>
<name>A0A6A6K978_HEVBR</name>
<keyword evidence="2" id="KW-1185">Reference proteome</keyword>
<accession>A0A6A6K978</accession>
<gene>
    <name evidence="1" type="ORF">GH714_000235</name>
</gene>
<evidence type="ECO:0000313" key="2">
    <source>
        <dbReference type="Proteomes" id="UP000467840"/>
    </source>
</evidence>